<evidence type="ECO:0000256" key="4">
    <source>
        <dbReference type="ARBA" id="ARBA00022729"/>
    </source>
</evidence>
<dbReference type="EMBL" id="AGNL01045436">
    <property type="protein sequence ID" value="EJK48777.1"/>
    <property type="molecule type" value="Genomic_DNA"/>
</dbReference>
<keyword evidence="4 7" id="KW-0732">Signal</keyword>
<dbReference type="InterPro" id="IPR006597">
    <property type="entry name" value="Sel1-like"/>
</dbReference>
<dbReference type="Pfam" id="PF00560">
    <property type="entry name" value="LRR_1"/>
    <property type="match status" value="2"/>
</dbReference>
<feature type="region of interest" description="Disordered" evidence="6">
    <location>
        <begin position="843"/>
        <end position="884"/>
    </location>
</feature>
<evidence type="ECO:0000256" key="5">
    <source>
        <dbReference type="ARBA" id="ARBA00022737"/>
    </source>
</evidence>
<evidence type="ECO:0000256" key="6">
    <source>
        <dbReference type="SAM" id="MobiDB-lite"/>
    </source>
</evidence>
<accession>K0RQ15</accession>
<keyword evidence="2" id="KW-0964">Secreted</keyword>
<keyword evidence="3" id="KW-0433">Leucine-rich repeat</keyword>
<reference evidence="8 9" key="1">
    <citation type="journal article" date="2012" name="Genome Biol.">
        <title>Genome and low-iron response of an oceanic diatom adapted to chronic iron limitation.</title>
        <authorList>
            <person name="Lommer M."/>
            <person name="Specht M."/>
            <person name="Roy A.S."/>
            <person name="Kraemer L."/>
            <person name="Andreson R."/>
            <person name="Gutowska M.A."/>
            <person name="Wolf J."/>
            <person name="Bergner S.V."/>
            <person name="Schilhabel M.B."/>
            <person name="Klostermeier U.C."/>
            <person name="Beiko R.G."/>
            <person name="Rosenstiel P."/>
            <person name="Hippler M."/>
            <person name="Laroche J."/>
        </authorList>
    </citation>
    <scope>NUCLEOTIDE SEQUENCE [LARGE SCALE GENOMIC DNA]</scope>
    <source>
        <strain evidence="8 9">CCMP1005</strain>
    </source>
</reference>
<dbReference type="Proteomes" id="UP000266841">
    <property type="component" value="Unassembled WGS sequence"/>
</dbReference>
<dbReference type="Gene3D" id="1.25.40.10">
    <property type="entry name" value="Tetratricopeptide repeat domain"/>
    <property type="match status" value="1"/>
</dbReference>
<evidence type="ECO:0000256" key="1">
    <source>
        <dbReference type="ARBA" id="ARBA00004613"/>
    </source>
</evidence>
<dbReference type="SUPFAM" id="SSF52058">
    <property type="entry name" value="L domain-like"/>
    <property type="match status" value="1"/>
</dbReference>
<feature type="non-terminal residue" evidence="8">
    <location>
        <position position="1274"/>
    </location>
</feature>
<feature type="chain" id="PRO_5003839361" description="Leucine-rich repeat-containing N-terminal plant-type domain-containing protein" evidence="7">
    <location>
        <begin position="34"/>
        <end position="1274"/>
    </location>
</feature>
<comment type="caution">
    <text evidence="8">The sequence shown here is derived from an EMBL/GenBank/DDBJ whole genome shotgun (WGS) entry which is preliminary data.</text>
</comment>
<feature type="region of interest" description="Disordered" evidence="6">
    <location>
        <begin position="1066"/>
        <end position="1274"/>
    </location>
</feature>
<feature type="region of interest" description="Disordered" evidence="6">
    <location>
        <begin position="543"/>
        <end position="570"/>
    </location>
</feature>
<feature type="compositionally biased region" description="Low complexity" evidence="6">
    <location>
        <begin position="864"/>
        <end position="876"/>
    </location>
</feature>
<keyword evidence="9" id="KW-1185">Reference proteome</keyword>
<name>K0RQ15_THAOC</name>
<feature type="signal peptide" evidence="7">
    <location>
        <begin position="1"/>
        <end position="33"/>
    </location>
</feature>
<dbReference type="Pfam" id="PF08238">
    <property type="entry name" value="Sel1"/>
    <property type="match status" value="2"/>
</dbReference>
<evidence type="ECO:0008006" key="10">
    <source>
        <dbReference type="Google" id="ProtNLM"/>
    </source>
</evidence>
<gene>
    <name evidence="8" type="ORF">THAOC_32397</name>
</gene>
<dbReference type="GO" id="GO:0005576">
    <property type="term" value="C:extracellular region"/>
    <property type="evidence" value="ECO:0007669"/>
    <property type="project" value="UniProtKB-SubCell"/>
</dbReference>
<dbReference type="FunFam" id="3.80.10.10:FF:000041">
    <property type="entry name" value="LRR receptor-like serine/threonine-protein kinase ERECTA"/>
    <property type="match status" value="1"/>
</dbReference>
<feature type="compositionally biased region" description="Basic and acidic residues" evidence="6">
    <location>
        <begin position="1151"/>
        <end position="1182"/>
    </location>
</feature>
<dbReference type="Gene3D" id="3.80.10.10">
    <property type="entry name" value="Ribonuclease Inhibitor"/>
    <property type="match status" value="1"/>
</dbReference>
<dbReference type="AlphaFoldDB" id="K0RQ15"/>
<dbReference type="SUPFAM" id="SSF81901">
    <property type="entry name" value="HCP-like"/>
    <property type="match status" value="1"/>
</dbReference>
<feature type="compositionally biased region" description="Low complexity" evidence="6">
    <location>
        <begin position="1116"/>
        <end position="1127"/>
    </location>
</feature>
<dbReference type="PANTHER" id="PTHR32093">
    <property type="entry name" value="LEUCINE-RICH REPEAT EXTENSIN-LIKE PROTEIN 3-RELATED"/>
    <property type="match status" value="1"/>
</dbReference>
<feature type="region of interest" description="Disordered" evidence="6">
    <location>
        <begin position="909"/>
        <end position="928"/>
    </location>
</feature>
<comment type="subcellular location">
    <subcellularLocation>
        <location evidence="1">Secreted</location>
    </subcellularLocation>
</comment>
<dbReference type="InterPro" id="IPR051582">
    <property type="entry name" value="LRR_extensin-like_regulator"/>
</dbReference>
<dbReference type="InterPro" id="IPR001611">
    <property type="entry name" value="Leu-rich_rpt"/>
</dbReference>
<evidence type="ECO:0000256" key="7">
    <source>
        <dbReference type="SAM" id="SignalP"/>
    </source>
</evidence>
<dbReference type="InterPro" id="IPR011990">
    <property type="entry name" value="TPR-like_helical_dom_sf"/>
</dbReference>
<evidence type="ECO:0000256" key="2">
    <source>
        <dbReference type="ARBA" id="ARBA00022525"/>
    </source>
</evidence>
<dbReference type="InterPro" id="IPR032675">
    <property type="entry name" value="LRR_dom_sf"/>
</dbReference>
<evidence type="ECO:0000256" key="3">
    <source>
        <dbReference type="ARBA" id="ARBA00022614"/>
    </source>
</evidence>
<feature type="compositionally biased region" description="Basic and acidic residues" evidence="6">
    <location>
        <begin position="1129"/>
        <end position="1138"/>
    </location>
</feature>
<keyword evidence="5" id="KW-0677">Repeat</keyword>
<organism evidence="8 9">
    <name type="scientific">Thalassiosira oceanica</name>
    <name type="common">Marine diatom</name>
    <dbReference type="NCBI Taxonomy" id="159749"/>
    <lineage>
        <taxon>Eukaryota</taxon>
        <taxon>Sar</taxon>
        <taxon>Stramenopiles</taxon>
        <taxon>Ochrophyta</taxon>
        <taxon>Bacillariophyta</taxon>
        <taxon>Coscinodiscophyceae</taxon>
        <taxon>Thalassiosirophycidae</taxon>
        <taxon>Thalassiosirales</taxon>
        <taxon>Thalassiosiraceae</taxon>
        <taxon>Thalassiosira</taxon>
    </lineage>
</organism>
<feature type="region of interest" description="Disordered" evidence="6">
    <location>
        <begin position="37"/>
        <end position="60"/>
    </location>
</feature>
<dbReference type="OrthoDB" id="676979at2759"/>
<dbReference type="PANTHER" id="PTHR32093:SF121">
    <property type="entry name" value="LEUCINE-RICH REPEAT EXTENSIN-LIKE PROTEIN 6"/>
    <property type="match status" value="1"/>
</dbReference>
<proteinExistence type="predicted"/>
<protein>
    <recommendedName>
        <fullName evidence="10">Leucine-rich repeat-containing N-terminal plant-type domain-containing protein</fullName>
    </recommendedName>
</protein>
<sequence>MGRRCSSKKEGASMTSKCAFILTLLCVIHAASSQFASGPQRRRGSDAAIGGKKSSKRRGRRIEAEEFDTDLAFDLSMSMPNRAAEIRALVSSFSDPSLLDEPSTPQARALDWITNVDAIQPPLVPSVNTRCGILQRYILASFYYATDGDNWSTCSAPDDPSDPASVAEASADCEQIVTPFGVTNDRVGDKSTVAWLAPVDACHWGGIACWGPDTPGLDLCIDQLDFESNGLAGTLVPELTHLFSLRFLLLEDGDIAGNIPPLTLTRLQVLQMDSNQLNGTIPDELFGLPRLQQLSIGNNQITGSISSSIGNSKLLTVLLLDSNRLTGTIPESMGVIENLRVAHLHENMLTGSMPQSVCANRNNAQPPGRIALLTADCGGPSPEVECACCSNCPAAPPTSSPSKSPSVKWFMNWNVVLCQKECQGGYPCAGTDAPFWADMYDTVDECCDRLSSGKGGDVAGVLHWCYKLDFLGSIGQVDLYLRRSVDLSDQRGGRCSQSVDRRDTGFTGWLMCTPFQRAGPTSRSLPQPLQDPDPDLLQRPIHRASPPWPTMTSKWLPPSDRQSNSTPRTRHDCRAAFQPPSNSRKVIVHIQEDCSRSTATYDLPAPTQGALCFPVGPPARLPAVSLSAPSARALPPSLSLGGLGGSLDERKGFAVPPTLPQVTLPQVSAPEKWIKIPKRPVKVDPWLEKNVTRAVELYGRAAELGLKGAHYNLGVLYDEGEDVEKGMDKAIGHYESATMCVHDKARHGCMEGRAGNYELAQQHMMIAAKLGHEKSLNVVKSLFMDGLATKSDYAAALCGYQNSIKEMSSPDRDEVKAFLVAGGVLVAWGGLFPVAGQTVSRVGRQGGLSTSPVEPSATPPPPHAVWQSCQISASSPPQSPSVNAAPTMGTIADSVRSRSSEGVQMHPLAPFWPTRQEPPRLAADKPSDALSKLLGRGTYDEDSRRRQISCAHGVARGWHGFSAGPERGFLAAGSSSPSVFELWAGRANHPALPIKRGHACYETRRGGRIVPSVRYLDPDFRASIHFYKCNGTGIWEVALLNALGLGITEGASERPGEDHEASIYRNFDSGLRRKRPLSGQNATRGGGPSIGRGRRNGTKSSFPESSRRALQVTTNRRIQAIARPAARGGKGDEERGCDAEPTPENPTVSTRGEHEREISPKKKRSRPQDHGCRLEAHARGGRSDNSGIRRPRAREGGAAPTSPLTTGPAPSRRGTPRGREEVFAWAGEGGAGPRARACRALTDGNRADWAGGGSPPVEPGATPSPLGEDGGADL</sequence>
<evidence type="ECO:0000313" key="8">
    <source>
        <dbReference type="EMBL" id="EJK48777.1"/>
    </source>
</evidence>
<evidence type="ECO:0000313" key="9">
    <source>
        <dbReference type="Proteomes" id="UP000266841"/>
    </source>
</evidence>